<accession>A0ABW3XE55</accession>
<gene>
    <name evidence="1" type="ORF">ACFQ5X_17680</name>
</gene>
<sequence length="167" mass="17883">MTDQPTPITDEMPEEWITELVDHIEADGHDIADAHETAVVIRLTAHSRKVLAADDSDRLFVIGWADDGDIHWGLSIDGAHVPVLHALGGDSPSGIADRAHRVLTTGRPVPRDVRHALPYAAVSGSCVCPVVYPCGGIVPAAECGEHGGRRSPAMEWHWEANCPPATP</sequence>
<evidence type="ECO:0000313" key="1">
    <source>
        <dbReference type="EMBL" id="MFD1307673.1"/>
    </source>
</evidence>
<proteinExistence type="predicted"/>
<dbReference type="RefSeq" id="WP_381242781.1">
    <property type="nucleotide sequence ID" value="NZ_JBHSKH010000136.1"/>
</dbReference>
<comment type="caution">
    <text evidence="1">The sequence shown here is derived from an EMBL/GenBank/DDBJ whole genome shotgun (WGS) entry which is preliminary data.</text>
</comment>
<keyword evidence="2" id="KW-1185">Reference proteome</keyword>
<dbReference type="Proteomes" id="UP001597058">
    <property type="component" value="Unassembled WGS sequence"/>
</dbReference>
<dbReference type="EMBL" id="JBHTMM010000019">
    <property type="protein sequence ID" value="MFD1307673.1"/>
    <property type="molecule type" value="Genomic_DNA"/>
</dbReference>
<protein>
    <submittedName>
        <fullName evidence="1">Uncharacterized protein</fullName>
    </submittedName>
</protein>
<name>A0ABW3XE55_9ACTN</name>
<evidence type="ECO:0000313" key="2">
    <source>
        <dbReference type="Proteomes" id="UP001597058"/>
    </source>
</evidence>
<reference evidence="2" key="1">
    <citation type="journal article" date="2019" name="Int. J. Syst. Evol. Microbiol.">
        <title>The Global Catalogue of Microorganisms (GCM) 10K type strain sequencing project: providing services to taxonomists for standard genome sequencing and annotation.</title>
        <authorList>
            <consortium name="The Broad Institute Genomics Platform"/>
            <consortium name="The Broad Institute Genome Sequencing Center for Infectious Disease"/>
            <person name="Wu L."/>
            <person name="Ma J."/>
        </authorList>
    </citation>
    <scope>NUCLEOTIDE SEQUENCE [LARGE SCALE GENOMIC DNA]</scope>
    <source>
        <strain evidence="2">CGMCC 4.7020</strain>
    </source>
</reference>
<organism evidence="1 2">
    <name type="scientific">Streptomyces kaempferi</name>
    <dbReference type="NCBI Taxonomy" id="333725"/>
    <lineage>
        <taxon>Bacteria</taxon>
        <taxon>Bacillati</taxon>
        <taxon>Actinomycetota</taxon>
        <taxon>Actinomycetes</taxon>
        <taxon>Kitasatosporales</taxon>
        <taxon>Streptomycetaceae</taxon>
        <taxon>Streptomyces</taxon>
    </lineage>
</organism>